<dbReference type="RefSeq" id="XP_025362383.1">
    <property type="nucleotide sequence ID" value="XM_025504416.1"/>
</dbReference>
<accession>A0A316UTX4</accession>
<dbReference type="OrthoDB" id="286814at2759"/>
<dbReference type="Gene3D" id="1.10.472.10">
    <property type="entry name" value="Cyclin-like"/>
    <property type="match status" value="1"/>
</dbReference>
<dbReference type="STRING" id="1569628.A0A316UTX4"/>
<reference evidence="2 3" key="1">
    <citation type="journal article" date="2018" name="Mol. Biol. Evol.">
        <title>Broad Genomic Sampling Reveals a Smut Pathogenic Ancestry of the Fungal Clade Ustilaginomycotina.</title>
        <authorList>
            <person name="Kijpornyongpan T."/>
            <person name="Mondo S.J."/>
            <person name="Barry K."/>
            <person name="Sandor L."/>
            <person name="Lee J."/>
            <person name="Lipzen A."/>
            <person name="Pangilinan J."/>
            <person name="LaButti K."/>
            <person name="Hainaut M."/>
            <person name="Henrissat B."/>
            <person name="Grigoriev I.V."/>
            <person name="Spatafora J.W."/>
            <person name="Aime M.C."/>
        </authorList>
    </citation>
    <scope>NUCLEOTIDE SEQUENCE [LARGE SCALE GENOMIC DNA]</scope>
    <source>
        <strain evidence="2 3">MCA 5214</strain>
    </source>
</reference>
<dbReference type="GO" id="GO:0019901">
    <property type="term" value="F:protein kinase binding"/>
    <property type="evidence" value="ECO:0007669"/>
    <property type="project" value="InterPro"/>
</dbReference>
<dbReference type="AlphaFoldDB" id="A0A316UTX4"/>
<proteinExistence type="predicted"/>
<dbReference type="CDD" id="cd20557">
    <property type="entry name" value="CYCLIN_ScPCL1-like"/>
    <property type="match status" value="1"/>
</dbReference>
<feature type="coiled-coil region" evidence="1">
    <location>
        <begin position="116"/>
        <end position="143"/>
    </location>
</feature>
<dbReference type="InterPro" id="IPR036915">
    <property type="entry name" value="Cyclin-like_sf"/>
</dbReference>
<keyword evidence="1" id="KW-0175">Coiled coil</keyword>
<dbReference type="SUPFAM" id="SSF47954">
    <property type="entry name" value="Cyclin-like"/>
    <property type="match status" value="1"/>
</dbReference>
<evidence type="ECO:0000313" key="2">
    <source>
        <dbReference type="EMBL" id="PWN27771.1"/>
    </source>
</evidence>
<dbReference type="GO" id="GO:0016538">
    <property type="term" value="F:cyclin-dependent protein serine/threonine kinase regulator activity"/>
    <property type="evidence" value="ECO:0007669"/>
    <property type="project" value="TreeGrafter"/>
</dbReference>
<dbReference type="GO" id="GO:0005634">
    <property type="term" value="C:nucleus"/>
    <property type="evidence" value="ECO:0007669"/>
    <property type="project" value="TreeGrafter"/>
</dbReference>
<keyword evidence="3" id="KW-1185">Reference proteome</keyword>
<dbReference type="GO" id="GO:0000307">
    <property type="term" value="C:cyclin-dependent protein kinase holoenzyme complex"/>
    <property type="evidence" value="ECO:0007669"/>
    <property type="project" value="TreeGrafter"/>
</dbReference>
<evidence type="ECO:0008006" key="4">
    <source>
        <dbReference type="Google" id="ProtNLM"/>
    </source>
</evidence>
<sequence length="147" mass="17136">MNAAAAQEAPSADELRLAPRDRFVNFVRDTLRTTQVSTSVLILALLYIRRLKLLHPRLRGQDGSEYRLCVTALMLGNKFLDDHTYTNKTWSDISGIPLKDVTKMEIEFWLGLQMRIHVTKAEYEEWQQALEDLYEQRRQALAKRARD</sequence>
<evidence type="ECO:0000313" key="3">
    <source>
        <dbReference type="Proteomes" id="UP000245884"/>
    </source>
</evidence>
<dbReference type="EMBL" id="KZ819667">
    <property type="protein sequence ID" value="PWN27771.1"/>
    <property type="molecule type" value="Genomic_DNA"/>
</dbReference>
<feature type="non-terminal residue" evidence="2">
    <location>
        <position position="147"/>
    </location>
</feature>
<name>A0A316UTX4_9BASI</name>
<dbReference type="PANTHER" id="PTHR15615">
    <property type="match status" value="1"/>
</dbReference>
<dbReference type="PANTHER" id="PTHR15615:SF27">
    <property type="entry name" value="PHO85 CYCLIN CLG1"/>
    <property type="match status" value="1"/>
</dbReference>
<protein>
    <recommendedName>
        <fullName evidence="4">Cyclin N-terminal domain-containing protein</fullName>
    </recommendedName>
</protein>
<dbReference type="GeneID" id="37026239"/>
<organism evidence="2 3">
    <name type="scientific">Jaminaea rosea</name>
    <dbReference type="NCBI Taxonomy" id="1569628"/>
    <lineage>
        <taxon>Eukaryota</taxon>
        <taxon>Fungi</taxon>
        <taxon>Dikarya</taxon>
        <taxon>Basidiomycota</taxon>
        <taxon>Ustilaginomycotina</taxon>
        <taxon>Exobasidiomycetes</taxon>
        <taxon>Microstromatales</taxon>
        <taxon>Microstromatales incertae sedis</taxon>
        <taxon>Jaminaea</taxon>
    </lineage>
</organism>
<evidence type="ECO:0000256" key="1">
    <source>
        <dbReference type="SAM" id="Coils"/>
    </source>
</evidence>
<dbReference type="Proteomes" id="UP000245884">
    <property type="component" value="Unassembled WGS sequence"/>
</dbReference>
<dbReference type="InterPro" id="IPR013922">
    <property type="entry name" value="Cyclin_PHO80-like"/>
</dbReference>
<dbReference type="Pfam" id="PF08613">
    <property type="entry name" value="Cyclin"/>
    <property type="match status" value="1"/>
</dbReference>
<gene>
    <name evidence="2" type="ORF">BDZ90DRAFT_219850</name>
</gene>